<organism evidence="1 2">
    <name type="scientific">Entomophthora muscae</name>
    <dbReference type="NCBI Taxonomy" id="34485"/>
    <lineage>
        <taxon>Eukaryota</taxon>
        <taxon>Fungi</taxon>
        <taxon>Fungi incertae sedis</taxon>
        <taxon>Zoopagomycota</taxon>
        <taxon>Entomophthoromycotina</taxon>
        <taxon>Entomophthoromycetes</taxon>
        <taxon>Entomophthorales</taxon>
        <taxon>Entomophthoraceae</taxon>
        <taxon>Entomophthora</taxon>
    </lineage>
</organism>
<protein>
    <submittedName>
        <fullName evidence="1">Uncharacterized protein</fullName>
    </submittedName>
</protein>
<dbReference type="Proteomes" id="UP001165960">
    <property type="component" value="Unassembled WGS sequence"/>
</dbReference>
<evidence type="ECO:0000313" key="2">
    <source>
        <dbReference type="Proteomes" id="UP001165960"/>
    </source>
</evidence>
<gene>
    <name evidence="1" type="ORF">DSO57_1038603</name>
</gene>
<keyword evidence="2" id="KW-1185">Reference proteome</keyword>
<dbReference type="EMBL" id="QTSX02004057">
    <property type="protein sequence ID" value="KAJ9067493.1"/>
    <property type="molecule type" value="Genomic_DNA"/>
</dbReference>
<evidence type="ECO:0000313" key="1">
    <source>
        <dbReference type="EMBL" id="KAJ9067493.1"/>
    </source>
</evidence>
<name>A0ACC2SYN6_9FUNG</name>
<accession>A0ACC2SYN6</accession>
<proteinExistence type="predicted"/>
<reference evidence="1" key="1">
    <citation type="submission" date="2022-04" db="EMBL/GenBank/DDBJ databases">
        <title>Genome of the entomopathogenic fungus Entomophthora muscae.</title>
        <authorList>
            <person name="Elya C."/>
            <person name="Lovett B.R."/>
            <person name="Lee E."/>
            <person name="Macias A.M."/>
            <person name="Hajek A.E."/>
            <person name="De Bivort B.L."/>
            <person name="Kasson M.T."/>
            <person name="De Fine Licht H.H."/>
            <person name="Stajich J.E."/>
        </authorList>
    </citation>
    <scope>NUCLEOTIDE SEQUENCE</scope>
    <source>
        <strain evidence="1">Berkeley</strain>
    </source>
</reference>
<comment type="caution">
    <text evidence="1">The sequence shown here is derived from an EMBL/GenBank/DDBJ whole genome shotgun (WGS) entry which is preliminary data.</text>
</comment>
<sequence length="189" mass="20940">MAKSNKNAVPNSSQKPIKTKQNKSTTLKSALKRPRESSSKAVKAVSFADEKKEKTQKHVIEGGNSSDEAPEEVSNEAAKLLSRKPQITELPNKNINKKQKKLIKPKVQAPLAVEVQDLNEPKLCNSLPTPLPLEVLFKAENKTSVKPLPIFGPENHISSTISPENLKQKNKKLQKAKTQKNFGYSNLKI</sequence>